<protein>
    <submittedName>
        <fullName evidence="2">Golgi transport protein</fullName>
    </submittedName>
</protein>
<dbReference type="InterPro" id="IPR045176">
    <property type="entry name" value="Got1"/>
</dbReference>
<keyword evidence="1" id="KW-1133">Transmembrane helix</keyword>
<dbReference type="PANTHER" id="PTHR21493:SF9">
    <property type="entry name" value="GOLGI TRANSPORT PROTEIN 1-RELATED"/>
    <property type="match status" value="1"/>
</dbReference>
<dbReference type="EMBL" id="JAOAOG010000272">
    <property type="protein sequence ID" value="KAJ6233951.1"/>
    <property type="molecule type" value="Genomic_DNA"/>
</dbReference>
<feature type="transmembrane region" description="Helical" evidence="1">
    <location>
        <begin position="12"/>
        <end position="28"/>
    </location>
</feature>
<feature type="transmembrane region" description="Helical" evidence="1">
    <location>
        <begin position="65"/>
        <end position="83"/>
    </location>
</feature>
<proteinExistence type="predicted"/>
<dbReference type="Proteomes" id="UP001150062">
    <property type="component" value="Unassembled WGS sequence"/>
</dbReference>
<name>A0ABQ8XMY6_9EUKA</name>
<evidence type="ECO:0000313" key="3">
    <source>
        <dbReference type="Proteomes" id="UP001150062"/>
    </source>
</evidence>
<keyword evidence="3" id="KW-1185">Reference proteome</keyword>
<comment type="caution">
    <text evidence="2">The sequence shown here is derived from an EMBL/GenBank/DDBJ whole genome shotgun (WGS) entry which is preliminary data.</text>
</comment>
<reference evidence="2" key="1">
    <citation type="submission" date="2022-08" db="EMBL/GenBank/DDBJ databases">
        <title>Novel sulfate-reducing endosymbionts in the free-living metamonad Anaeramoeba.</title>
        <authorList>
            <person name="Jerlstrom-Hultqvist J."/>
            <person name="Cepicka I."/>
            <person name="Gallot-Lavallee L."/>
            <person name="Salas-Leiva D."/>
            <person name="Curtis B.A."/>
            <person name="Zahonova K."/>
            <person name="Pipaliya S."/>
            <person name="Dacks J."/>
            <person name="Roger A.J."/>
        </authorList>
    </citation>
    <scope>NUCLEOTIDE SEQUENCE</scope>
    <source>
        <strain evidence="2">Schooner1</strain>
    </source>
</reference>
<sequence length="137" mass="15344">MGIKIKDFGKILTIVGVLILFTGIIYLFDRKLLLLGNTIFLTGLVLMIGLSDLKSFVFSSGRTKIFLIVMFGIVIMLIGYNVIGLVIELIGLLALLGIYLPVVIRFLHSIPLINNIFNISQLRSFSEWFSPDDRLPL</sequence>
<evidence type="ECO:0000313" key="2">
    <source>
        <dbReference type="EMBL" id="KAJ6233951.1"/>
    </source>
</evidence>
<keyword evidence="1" id="KW-0472">Membrane</keyword>
<dbReference type="PANTHER" id="PTHR21493">
    <property type="entry name" value="CGI-141-RELATED/LIPASE CONTAINING PROTEIN"/>
    <property type="match status" value="1"/>
</dbReference>
<gene>
    <name evidence="2" type="ORF">M0813_00584</name>
</gene>
<evidence type="ECO:0000256" key="1">
    <source>
        <dbReference type="SAM" id="Phobius"/>
    </source>
</evidence>
<feature type="transmembrane region" description="Helical" evidence="1">
    <location>
        <begin position="34"/>
        <end position="53"/>
    </location>
</feature>
<accession>A0ABQ8XMY6</accession>
<organism evidence="2 3">
    <name type="scientific">Anaeramoeba flamelloides</name>
    <dbReference type="NCBI Taxonomy" id="1746091"/>
    <lineage>
        <taxon>Eukaryota</taxon>
        <taxon>Metamonada</taxon>
        <taxon>Anaeramoebidae</taxon>
        <taxon>Anaeramoeba</taxon>
    </lineage>
</organism>
<feature type="transmembrane region" description="Helical" evidence="1">
    <location>
        <begin position="89"/>
        <end position="107"/>
    </location>
</feature>
<keyword evidence="1" id="KW-0812">Transmembrane</keyword>